<protein>
    <submittedName>
        <fullName evidence="3">Alpha/beta fold hydrolase</fullName>
    </submittedName>
</protein>
<feature type="domain" description="Serine aminopeptidase S33" evidence="2">
    <location>
        <begin position="60"/>
        <end position="158"/>
    </location>
</feature>
<dbReference type="RefSeq" id="WP_136497139.1">
    <property type="nucleotide sequence ID" value="NZ_CP046052.1"/>
</dbReference>
<keyword evidence="4" id="KW-1185">Reference proteome</keyword>
<keyword evidence="1 3" id="KW-0378">Hydrolase</keyword>
<sequence length="268" mass="29119">MAPGDRPDYIEVPRKEGPPWRIARRLRMARKEGKNAPGVVWLGGFASDMNGSKASFVDAQAAAQGRSFLRFDYSGHGESAFDSEGARFEDGAIGDWLEQSLALFCASTEGPQIVVGTSMGAWIALLLAKRLEALGQAGRLRALALLAPAVDFTEALLWPSLPEAARRQIMEEGVYPRPSPYSPCPIPITRRLIEDGRAHLLLGGPVRSHAPVHILQGMCDEDVPWRHALGLAERLVADPVTVSLVPGGDHRLSRPQDLDQLAAILFSF</sequence>
<dbReference type="InterPro" id="IPR022742">
    <property type="entry name" value="Hydrolase_4"/>
</dbReference>
<dbReference type="KEGG" id="mhey:H2LOC_019180"/>
<dbReference type="AlphaFoldDB" id="A0A6B8KJC7"/>
<dbReference type="PANTHER" id="PTHR16138">
    <property type="entry name" value="MYCOPHENOLIC ACID ACYL-GLUCURONIDE ESTERASE, MITOCHONDRIAL"/>
    <property type="match status" value="1"/>
</dbReference>
<dbReference type="GO" id="GO:0016787">
    <property type="term" value="F:hydrolase activity"/>
    <property type="evidence" value="ECO:0007669"/>
    <property type="project" value="UniProtKB-KW"/>
</dbReference>
<dbReference type="PANTHER" id="PTHR16138:SF7">
    <property type="entry name" value="PALMITOYL-PROTEIN THIOESTERASE ABHD10, MITOCHONDRIAL"/>
    <property type="match status" value="1"/>
</dbReference>
<evidence type="ECO:0000256" key="1">
    <source>
        <dbReference type="ARBA" id="ARBA00022801"/>
    </source>
</evidence>
<evidence type="ECO:0000259" key="2">
    <source>
        <dbReference type="Pfam" id="PF12146"/>
    </source>
</evidence>
<accession>A0A6B8KJC7</accession>
<dbReference type="Gene3D" id="3.40.50.1820">
    <property type="entry name" value="alpha/beta hydrolase"/>
    <property type="match status" value="1"/>
</dbReference>
<dbReference type="InterPro" id="IPR052382">
    <property type="entry name" value="ABHD10_acyl-thioesterase"/>
</dbReference>
<evidence type="ECO:0000313" key="4">
    <source>
        <dbReference type="Proteomes" id="UP000309061"/>
    </source>
</evidence>
<dbReference type="Proteomes" id="UP000309061">
    <property type="component" value="Chromosome"/>
</dbReference>
<evidence type="ECO:0000313" key="3">
    <source>
        <dbReference type="EMBL" id="QGM47629.1"/>
    </source>
</evidence>
<organism evidence="3 4">
    <name type="scientific">Methylocystis heyeri</name>
    <dbReference type="NCBI Taxonomy" id="391905"/>
    <lineage>
        <taxon>Bacteria</taxon>
        <taxon>Pseudomonadati</taxon>
        <taxon>Pseudomonadota</taxon>
        <taxon>Alphaproteobacteria</taxon>
        <taxon>Hyphomicrobiales</taxon>
        <taxon>Methylocystaceae</taxon>
        <taxon>Methylocystis</taxon>
    </lineage>
</organism>
<reference evidence="3 4" key="1">
    <citation type="submission" date="2019-11" db="EMBL/GenBank/DDBJ databases">
        <title>The genome sequence of Methylocystis heyeri.</title>
        <authorList>
            <person name="Oshkin I.Y."/>
            <person name="Miroshnikov K."/>
            <person name="Dedysh S.N."/>
        </authorList>
    </citation>
    <scope>NUCLEOTIDE SEQUENCE [LARGE SCALE GENOMIC DNA]</scope>
    <source>
        <strain evidence="3 4">H2</strain>
    </source>
</reference>
<gene>
    <name evidence="3" type="ORF">H2LOC_019180</name>
</gene>
<dbReference type="OrthoDB" id="9813296at2"/>
<dbReference type="Pfam" id="PF12146">
    <property type="entry name" value="Hydrolase_4"/>
    <property type="match status" value="1"/>
</dbReference>
<dbReference type="SUPFAM" id="SSF53474">
    <property type="entry name" value="alpha/beta-Hydrolases"/>
    <property type="match status" value="1"/>
</dbReference>
<dbReference type="EMBL" id="CP046052">
    <property type="protein sequence ID" value="QGM47629.1"/>
    <property type="molecule type" value="Genomic_DNA"/>
</dbReference>
<name>A0A6B8KJC7_9HYPH</name>
<proteinExistence type="predicted"/>
<dbReference type="InterPro" id="IPR029058">
    <property type="entry name" value="AB_hydrolase_fold"/>
</dbReference>